<evidence type="ECO:0000313" key="1">
    <source>
        <dbReference type="EMBL" id="SDM02911.1"/>
    </source>
</evidence>
<name>A0A1G9PWQ4_9EURY</name>
<dbReference type="AlphaFoldDB" id="A0A1G9PWQ4"/>
<dbReference type="OrthoDB" id="199125at2157"/>
<reference evidence="2" key="1">
    <citation type="submission" date="2016-10" db="EMBL/GenBank/DDBJ databases">
        <authorList>
            <person name="Varghese N."/>
            <person name="Submissions S."/>
        </authorList>
    </citation>
    <scope>NUCLEOTIDE SEQUENCE [LARGE SCALE GENOMIC DNA]</scope>
    <source>
        <strain evidence="2">CGMCC 1.10119</strain>
    </source>
</reference>
<sequence>MHFDQRTQKALREVGLGREDLRKASKLVTEAVQRDAEQLEAFFADGGTVYSDMEMAHSSTDVQEHEVEYLDLFTHGSDIRGYLRFDSWGVPVEDGRILNDETVELRLGPTVDDRVRFARNADAL</sequence>
<dbReference type="Pfam" id="PF24376">
    <property type="entry name" value="DUF7532"/>
    <property type="match status" value="1"/>
</dbReference>
<evidence type="ECO:0000313" key="2">
    <source>
        <dbReference type="Proteomes" id="UP000199451"/>
    </source>
</evidence>
<dbReference type="EMBL" id="FNHL01000001">
    <property type="protein sequence ID" value="SDM02911.1"/>
    <property type="molecule type" value="Genomic_DNA"/>
</dbReference>
<organism evidence="1 2">
    <name type="scientific">Halogranum gelatinilyticum</name>
    <dbReference type="NCBI Taxonomy" id="660521"/>
    <lineage>
        <taxon>Archaea</taxon>
        <taxon>Methanobacteriati</taxon>
        <taxon>Methanobacteriota</taxon>
        <taxon>Stenosarchaea group</taxon>
        <taxon>Halobacteria</taxon>
        <taxon>Halobacteriales</taxon>
        <taxon>Haloferacaceae</taxon>
    </lineage>
</organism>
<gene>
    <name evidence="1" type="ORF">SAMN04487949_0564</name>
</gene>
<dbReference type="RefSeq" id="WP_089693858.1">
    <property type="nucleotide sequence ID" value="NZ_FNHL01000001.1"/>
</dbReference>
<dbReference type="Proteomes" id="UP000199451">
    <property type="component" value="Unassembled WGS sequence"/>
</dbReference>
<protein>
    <submittedName>
        <fullName evidence="1">Uncharacterized protein</fullName>
    </submittedName>
</protein>
<dbReference type="STRING" id="660521.SAMN04487949_0564"/>
<dbReference type="InterPro" id="IPR055954">
    <property type="entry name" value="DUF7532"/>
</dbReference>
<accession>A0A1G9PWQ4</accession>
<keyword evidence="2" id="KW-1185">Reference proteome</keyword>
<proteinExistence type="predicted"/>